<keyword evidence="1" id="KW-1133">Transmembrane helix</keyword>
<dbReference type="Gene3D" id="3.40.50.1820">
    <property type="entry name" value="alpha/beta hydrolase"/>
    <property type="match status" value="1"/>
</dbReference>
<keyword evidence="1" id="KW-0472">Membrane</keyword>
<evidence type="ECO:0000259" key="3">
    <source>
        <dbReference type="Pfam" id="PF00930"/>
    </source>
</evidence>
<evidence type="ECO:0000256" key="1">
    <source>
        <dbReference type="SAM" id="Phobius"/>
    </source>
</evidence>
<gene>
    <name evidence="4" type="ORF">GWI33_017032</name>
</gene>
<keyword evidence="5" id="KW-1185">Reference proteome</keyword>
<accession>A0A834M6J8</accession>
<protein>
    <recommendedName>
        <fullName evidence="6">Venom dipeptidyl peptidase 4</fullName>
    </recommendedName>
</protein>
<dbReference type="EMBL" id="JAACXV010014155">
    <property type="protein sequence ID" value="KAF7269941.1"/>
    <property type="molecule type" value="Genomic_DNA"/>
</dbReference>
<evidence type="ECO:0008006" key="6">
    <source>
        <dbReference type="Google" id="ProtNLM"/>
    </source>
</evidence>
<dbReference type="InterPro" id="IPR050278">
    <property type="entry name" value="Serine_Prot_S9B/DPPIV"/>
</dbReference>
<dbReference type="Proteomes" id="UP000625711">
    <property type="component" value="Unassembled WGS sequence"/>
</dbReference>
<dbReference type="GO" id="GO:0008236">
    <property type="term" value="F:serine-type peptidase activity"/>
    <property type="evidence" value="ECO:0007669"/>
    <property type="project" value="InterPro"/>
</dbReference>
<feature type="domain" description="Dipeptidylpeptidase IV N-terminal" evidence="3">
    <location>
        <begin position="136"/>
        <end position="502"/>
    </location>
</feature>
<dbReference type="OrthoDB" id="16520at2759"/>
<dbReference type="InterPro" id="IPR029058">
    <property type="entry name" value="AB_hydrolase_fold"/>
</dbReference>
<dbReference type="SUPFAM" id="SSF82171">
    <property type="entry name" value="DPP6 N-terminal domain-like"/>
    <property type="match status" value="1"/>
</dbReference>
<dbReference type="AlphaFoldDB" id="A0A834M6J8"/>
<feature type="transmembrane region" description="Helical" evidence="1">
    <location>
        <begin position="37"/>
        <end position="57"/>
    </location>
</feature>
<dbReference type="GO" id="GO:0005886">
    <property type="term" value="C:plasma membrane"/>
    <property type="evidence" value="ECO:0007669"/>
    <property type="project" value="TreeGrafter"/>
</dbReference>
<dbReference type="Gene3D" id="2.140.10.30">
    <property type="entry name" value="Dipeptidylpeptidase IV, N-terminal domain"/>
    <property type="match status" value="1"/>
</dbReference>
<dbReference type="GO" id="GO:0006508">
    <property type="term" value="P:proteolysis"/>
    <property type="evidence" value="ECO:0007669"/>
    <property type="project" value="InterPro"/>
</dbReference>
<dbReference type="PANTHER" id="PTHR11731">
    <property type="entry name" value="PROTEASE FAMILY S9B,C DIPEPTIDYL-PEPTIDASE IV-RELATED"/>
    <property type="match status" value="1"/>
</dbReference>
<dbReference type="Pfam" id="PF00326">
    <property type="entry name" value="Peptidase_S9"/>
    <property type="match status" value="1"/>
</dbReference>
<keyword evidence="1" id="KW-0812">Transmembrane</keyword>
<dbReference type="PANTHER" id="PTHR11731:SF192">
    <property type="entry name" value="IP17501P"/>
    <property type="match status" value="1"/>
</dbReference>
<sequence>MMTESTTNSVRNGSLDIETTQSKTDLISSINRRRKQCLWIPIAALVLIVLAVAIYFLKQTTNHSDTPTADTLNLEDLLSYRYNTDSFNGTWVAGDQFLYTSDEGHLMLYDVTAGSSKIILHVNSSILPSAIEFDLSADGRYLLVSHDYQKLYRHSFKARYSVINLETGLRSMLNNGLDLLLVKWAPVGNGLAFIFENNIYYKIGAEANETIQITNTTGFITNGMPDWVYEEEIFSSNKALWFSPDGKKLSFVRFNDSTTPVMVVPVYGEPGSLYFQYPRANIIKYPKAGTPNPTVQLFYVDLDGYITSELEVPTELENLQPVITAVVWSSSDSVVAIWMNRVQNQAAVVLYENGSSVPKIIKSIYESRGWVELFVPPKVSQDGTLIALLLSKTEGNDAFRHLALLDVKEQSDVRFLTGGAYVVTEILGWNGKNNLIYYTATIPTDSSVQHVYSVSPITGDIKCISCSLTSSNGTEKCTYNSAEVSMDSSYLVVTCAGPDIPYITILSGNGEEKIMWTENSVLTELLHGKALPDRKKLEFPVDGGFTAKVMLKLPPNMDTSGNTKYPMLVNVYGGPDTYQVIDKFTLDWGSYLAANKSIIYATIDGRGSGLRGNNLLFSGFRNLGTVEVIDQVNVTRMIQEELHYVDPTRTAIWGWSYGGYAAGMALAMDTKDVFKCGISVAPVTDWTLYGKYYFV</sequence>
<dbReference type="InterPro" id="IPR002469">
    <property type="entry name" value="Peptidase_S9B_N"/>
</dbReference>
<dbReference type="InterPro" id="IPR001375">
    <property type="entry name" value="Peptidase_S9_cat"/>
</dbReference>
<name>A0A834M6J8_RHYFE</name>
<evidence type="ECO:0000313" key="4">
    <source>
        <dbReference type="EMBL" id="KAF7269941.1"/>
    </source>
</evidence>
<evidence type="ECO:0000313" key="5">
    <source>
        <dbReference type="Proteomes" id="UP000625711"/>
    </source>
</evidence>
<dbReference type="Pfam" id="PF00930">
    <property type="entry name" value="DPPIV_N"/>
    <property type="match status" value="1"/>
</dbReference>
<evidence type="ECO:0000259" key="2">
    <source>
        <dbReference type="Pfam" id="PF00326"/>
    </source>
</evidence>
<dbReference type="GO" id="GO:0008239">
    <property type="term" value="F:dipeptidyl-peptidase activity"/>
    <property type="evidence" value="ECO:0007669"/>
    <property type="project" value="TreeGrafter"/>
</dbReference>
<organism evidence="4 5">
    <name type="scientific">Rhynchophorus ferrugineus</name>
    <name type="common">Red palm weevil</name>
    <name type="synonym">Curculio ferrugineus</name>
    <dbReference type="NCBI Taxonomy" id="354439"/>
    <lineage>
        <taxon>Eukaryota</taxon>
        <taxon>Metazoa</taxon>
        <taxon>Ecdysozoa</taxon>
        <taxon>Arthropoda</taxon>
        <taxon>Hexapoda</taxon>
        <taxon>Insecta</taxon>
        <taxon>Pterygota</taxon>
        <taxon>Neoptera</taxon>
        <taxon>Endopterygota</taxon>
        <taxon>Coleoptera</taxon>
        <taxon>Polyphaga</taxon>
        <taxon>Cucujiformia</taxon>
        <taxon>Curculionidae</taxon>
        <taxon>Dryophthorinae</taxon>
        <taxon>Rhynchophorus</taxon>
    </lineage>
</organism>
<feature type="domain" description="Peptidase S9 prolyl oligopeptidase catalytic" evidence="2">
    <location>
        <begin position="586"/>
        <end position="691"/>
    </location>
</feature>
<proteinExistence type="predicted"/>
<dbReference type="SUPFAM" id="SSF53474">
    <property type="entry name" value="alpha/beta-Hydrolases"/>
    <property type="match status" value="1"/>
</dbReference>
<reference evidence="4" key="1">
    <citation type="submission" date="2020-08" db="EMBL/GenBank/DDBJ databases">
        <title>Genome sequencing and assembly of the red palm weevil Rhynchophorus ferrugineus.</title>
        <authorList>
            <person name="Dias G.B."/>
            <person name="Bergman C.M."/>
            <person name="Manee M."/>
        </authorList>
    </citation>
    <scope>NUCLEOTIDE SEQUENCE</scope>
    <source>
        <strain evidence="4">AA-2017</strain>
        <tissue evidence="4">Whole larva</tissue>
    </source>
</reference>
<comment type="caution">
    <text evidence="4">The sequence shown here is derived from an EMBL/GenBank/DDBJ whole genome shotgun (WGS) entry which is preliminary data.</text>
</comment>